<keyword evidence="2" id="KW-0472">Membrane</keyword>
<evidence type="ECO:0000256" key="1">
    <source>
        <dbReference type="SAM" id="MobiDB-lite"/>
    </source>
</evidence>
<dbReference type="AlphaFoldDB" id="A0AA86L3C8"/>
<keyword evidence="2" id="KW-1133">Transmembrane helix</keyword>
<proteinExistence type="predicted"/>
<protein>
    <submittedName>
        <fullName evidence="3">Uncharacterized protein</fullName>
    </submittedName>
</protein>
<gene>
    <name evidence="3" type="ORF">SGRAN_2642</name>
</gene>
<evidence type="ECO:0000313" key="3">
    <source>
        <dbReference type="EMBL" id="AMG74994.1"/>
    </source>
</evidence>
<reference evidence="3 4" key="1">
    <citation type="journal article" date="2016" name="BMC Genomics">
        <title>Genomic analysis of the nitrate-respiring Sphingopyxis granuli (formerly Sphingomonas macrogoltabida) strain TFA.</title>
        <authorList>
            <person name="Garcia-Romero I."/>
            <person name="Perez-Pulido A.J."/>
            <person name="Gonzalez-Flores Y.E."/>
            <person name="Reyes-Ramirez F."/>
            <person name="Santero E."/>
            <person name="Floriano B."/>
        </authorList>
    </citation>
    <scope>NUCLEOTIDE SEQUENCE [LARGE SCALE GENOMIC DNA]</scope>
    <source>
        <strain evidence="3 4">TFA</strain>
    </source>
</reference>
<organism evidence="3 4">
    <name type="scientific">Sphingopyxis granuli</name>
    <dbReference type="NCBI Taxonomy" id="267128"/>
    <lineage>
        <taxon>Bacteria</taxon>
        <taxon>Pseudomonadati</taxon>
        <taxon>Pseudomonadota</taxon>
        <taxon>Alphaproteobacteria</taxon>
        <taxon>Sphingomonadales</taxon>
        <taxon>Sphingomonadaceae</taxon>
        <taxon>Sphingopyxis</taxon>
    </lineage>
</organism>
<accession>A0AA86L3C8</accession>
<dbReference type="EMBL" id="CP012199">
    <property type="protein sequence ID" value="AMG74994.1"/>
    <property type="molecule type" value="Genomic_DNA"/>
</dbReference>
<dbReference type="KEGG" id="sgi:SGRAN_2642"/>
<keyword evidence="4" id="KW-1185">Reference proteome</keyword>
<name>A0AA86L3C8_9SPHN</name>
<evidence type="ECO:0000256" key="2">
    <source>
        <dbReference type="SAM" id="Phobius"/>
    </source>
</evidence>
<keyword evidence="2" id="KW-0812">Transmembrane</keyword>
<dbReference type="Proteomes" id="UP000058599">
    <property type="component" value="Chromosome"/>
</dbReference>
<evidence type="ECO:0000313" key="4">
    <source>
        <dbReference type="Proteomes" id="UP000058599"/>
    </source>
</evidence>
<sequence>MNASQASSASGPSAPVAPAGPLPAVGGSSDLFWSLQYCRASALSLTRLELALASSDRRRIVEAIDRLHALDREIERRVASLPPPPDPDPEREAIDRHLDREKMAVAFEKLALASGISGPALASPPAFAARTRPETELSHEVEGPPFDRRRTHILASHGPKIALLLAIAAATAALLATAF</sequence>
<dbReference type="RefSeq" id="WP_067184372.1">
    <property type="nucleotide sequence ID" value="NZ_CP012199.1"/>
</dbReference>
<feature type="transmembrane region" description="Helical" evidence="2">
    <location>
        <begin position="158"/>
        <end position="178"/>
    </location>
</feature>
<feature type="region of interest" description="Disordered" evidence="1">
    <location>
        <begin position="1"/>
        <end position="21"/>
    </location>
</feature>